<name>A0ABV2AKZ5_9EUKA</name>
<feature type="non-terminal residue" evidence="1">
    <location>
        <position position="191"/>
    </location>
</feature>
<reference evidence="1 2" key="1">
    <citation type="journal article" date="2024" name="BMC Biol.">
        <title>Comparative genomics of Ascetosporea gives new insight into the evolutionary basis for animal parasitism in Rhizaria.</title>
        <authorList>
            <person name="Hiltunen Thoren M."/>
            <person name="Onut-Brannstrom I."/>
            <person name="Alfjorden A."/>
            <person name="Peckova H."/>
            <person name="Swords F."/>
            <person name="Hooper C."/>
            <person name="Holzer A.S."/>
            <person name="Bass D."/>
            <person name="Burki F."/>
        </authorList>
    </citation>
    <scope>NUCLEOTIDE SEQUENCE [LARGE SCALE GENOMIC DNA]</scope>
    <source>
        <strain evidence="1">20-A016</strain>
    </source>
</reference>
<evidence type="ECO:0000313" key="2">
    <source>
        <dbReference type="Proteomes" id="UP001439008"/>
    </source>
</evidence>
<protein>
    <recommendedName>
        <fullName evidence="3">Protein TIC 214</fullName>
    </recommendedName>
</protein>
<evidence type="ECO:0008006" key="3">
    <source>
        <dbReference type="Google" id="ProtNLM"/>
    </source>
</evidence>
<sequence>MLKEKHQRYLEKKMSMPRRFFYGSKSCEKTIIKLRIQENLLKRKIIDLCRYHKTQIENINFLLCEFHEIKMPRLMRKQNKIVLKTEKMLETIFYKFTELEDERSNFNKSITAFFKTKYFNEKLKRQSKRKNDAIFCLESFGNFNPKKYEIEYQMPKTTKEVRKSTPKIPDWGRFILMDKAPQVLQLDTESS</sequence>
<gene>
    <name evidence="1" type="ORF">MHBO_002043</name>
</gene>
<organism evidence="1 2">
    <name type="scientific">Bonamia ostreae</name>
    <dbReference type="NCBI Taxonomy" id="126728"/>
    <lineage>
        <taxon>Eukaryota</taxon>
        <taxon>Sar</taxon>
        <taxon>Rhizaria</taxon>
        <taxon>Endomyxa</taxon>
        <taxon>Ascetosporea</taxon>
        <taxon>Haplosporida</taxon>
        <taxon>Bonamia</taxon>
    </lineage>
</organism>
<proteinExistence type="predicted"/>
<comment type="caution">
    <text evidence="1">The sequence shown here is derived from an EMBL/GenBank/DDBJ whole genome shotgun (WGS) entry which is preliminary data.</text>
</comment>
<accession>A0ABV2AKZ5</accession>
<evidence type="ECO:0000313" key="1">
    <source>
        <dbReference type="EMBL" id="MES1920366.1"/>
    </source>
</evidence>
<dbReference type="EMBL" id="JBDODL010000632">
    <property type="protein sequence ID" value="MES1920366.1"/>
    <property type="molecule type" value="Genomic_DNA"/>
</dbReference>
<dbReference type="Proteomes" id="UP001439008">
    <property type="component" value="Unassembled WGS sequence"/>
</dbReference>
<keyword evidence="2" id="KW-1185">Reference proteome</keyword>